<dbReference type="GO" id="GO:0007166">
    <property type="term" value="P:cell surface receptor signaling pathway"/>
    <property type="evidence" value="ECO:0007669"/>
    <property type="project" value="InterPro"/>
</dbReference>
<reference evidence="1" key="1">
    <citation type="submission" date="2023-03" db="EMBL/GenBank/DDBJ databases">
        <title>Massive genome expansion in bonnet fungi (Mycena s.s.) driven by repeated elements and novel gene families across ecological guilds.</title>
        <authorList>
            <consortium name="Lawrence Berkeley National Laboratory"/>
            <person name="Harder C.B."/>
            <person name="Miyauchi S."/>
            <person name="Viragh M."/>
            <person name="Kuo A."/>
            <person name="Thoen E."/>
            <person name="Andreopoulos B."/>
            <person name="Lu D."/>
            <person name="Skrede I."/>
            <person name="Drula E."/>
            <person name="Henrissat B."/>
            <person name="Morin E."/>
            <person name="Kohler A."/>
            <person name="Barry K."/>
            <person name="LaButti K."/>
            <person name="Morin E."/>
            <person name="Salamov A."/>
            <person name="Lipzen A."/>
            <person name="Mereny Z."/>
            <person name="Hegedus B."/>
            <person name="Baldrian P."/>
            <person name="Stursova M."/>
            <person name="Weitz H."/>
            <person name="Taylor A."/>
            <person name="Grigoriev I.V."/>
            <person name="Nagy L.G."/>
            <person name="Martin F."/>
            <person name="Kauserud H."/>
        </authorList>
    </citation>
    <scope>NUCLEOTIDE SEQUENCE</scope>
    <source>
        <strain evidence="1">CBHHK200</strain>
    </source>
</reference>
<dbReference type="EMBL" id="JARJCM010000003">
    <property type="protein sequence ID" value="KAJ7046318.1"/>
    <property type="molecule type" value="Genomic_DNA"/>
</dbReference>
<dbReference type="CDD" id="cd21037">
    <property type="entry name" value="MLKL_NTD"/>
    <property type="match status" value="1"/>
</dbReference>
<dbReference type="InterPro" id="IPR036537">
    <property type="entry name" value="Adaptor_Cbl_N_dom_sf"/>
</dbReference>
<evidence type="ECO:0000313" key="1">
    <source>
        <dbReference type="EMBL" id="KAJ7046318.1"/>
    </source>
</evidence>
<comment type="caution">
    <text evidence="1">The sequence shown here is derived from an EMBL/GenBank/DDBJ whole genome shotgun (WGS) entry which is preliminary data.</text>
</comment>
<keyword evidence="2" id="KW-1185">Reference proteome</keyword>
<dbReference type="InterPro" id="IPR059179">
    <property type="entry name" value="MLKL-like_MCAfunc"/>
</dbReference>
<sequence length="202" mass="22358">MPRQSTVTEVRLNNIIAHLTPIVTLLTELNDAFSPPFVPVISNTIPSLINAVQNVKRNKKECAELTEKVPRVLYAIINLHIKSETAGSLPPSLLNHVGKFMETLHKIYVFVEAQQDGNKIAQLFRNNEMSNLLKECHAGLDQAMKVFGVSTGAAMFNDIGDMKKGANYMHEELLAVIQTLSDASTISDKSLVYLGANDLRNR</sequence>
<name>A0AAD6THR8_9AGAR</name>
<evidence type="ECO:0000313" key="2">
    <source>
        <dbReference type="Proteomes" id="UP001218188"/>
    </source>
</evidence>
<dbReference type="Gene3D" id="1.20.930.20">
    <property type="entry name" value="Adaptor protein Cbl, N-terminal domain"/>
    <property type="match status" value="1"/>
</dbReference>
<accession>A0AAD6THR8</accession>
<protein>
    <submittedName>
        <fullName evidence="1">Uncharacterized protein</fullName>
    </submittedName>
</protein>
<proteinExistence type="predicted"/>
<dbReference type="AlphaFoldDB" id="A0AAD6THR8"/>
<organism evidence="1 2">
    <name type="scientific">Mycena alexandri</name>
    <dbReference type="NCBI Taxonomy" id="1745969"/>
    <lineage>
        <taxon>Eukaryota</taxon>
        <taxon>Fungi</taxon>
        <taxon>Dikarya</taxon>
        <taxon>Basidiomycota</taxon>
        <taxon>Agaricomycotina</taxon>
        <taxon>Agaricomycetes</taxon>
        <taxon>Agaricomycetidae</taxon>
        <taxon>Agaricales</taxon>
        <taxon>Marasmiineae</taxon>
        <taxon>Mycenaceae</taxon>
        <taxon>Mycena</taxon>
    </lineage>
</organism>
<gene>
    <name evidence="1" type="ORF">C8F04DRAFT_1063946</name>
</gene>
<dbReference type="Proteomes" id="UP001218188">
    <property type="component" value="Unassembled WGS sequence"/>
</dbReference>